<evidence type="ECO:0008006" key="4">
    <source>
        <dbReference type="Google" id="ProtNLM"/>
    </source>
</evidence>
<dbReference type="OrthoDB" id="199084at2"/>
<dbReference type="EMBL" id="NPEU01000113">
    <property type="protein sequence ID" value="RAI38679.1"/>
    <property type="molecule type" value="Genomic_DNA"/>
</dbReference>
<keyword evidence="3" id="KW-1185">Reference proteome</keyword>
<dbReference type="AlphaFoldDB" id="A0A327KIP9"/>
<evidence type="ECO:0000313" key="2">
    <source>
        <dbReference type="EMBL" id="RAI38679.1"/>
    </source>
</evidence>
<proteinExistence type="predicted"/>
<reference evidence="2 3" key="1">
    <citation type="submission" date="2017-07" db="EMBL/GenBank/DDBJ databases">
        <title>Draft Genome Sequences of Select Purple Nonsulfur Bacteria.</title>
        <authorList>
            <person name="Lasarre B."/>
            <person name="Mckinlay J.B."/>
        </authorList>
    </citation>
    <scope>NUCLEOTIDE SEQUENCE [LARGE SCALE GENOMIC DNA]</scope>
    <source>
        <strain evidence="2 3">DSM 11907</strain>
    </source>
</reference>
<dbReference type="InterPro" id="IPR022224">
    <property type="entry name" value="DUF3750"/>
</dbReference>
<comment type="caution">
    <text evidence="2">The sequence shown here is derived from an EMBL/GenBank/DDBJ whole genome shotgun (WGS) entry which is preliminary data.</text>
</comment>
<gene>
    <name evidence="2" type="ORF">CH338_11910</name>
</gene>
<dbReference type="Proteomes" id="UP000248863">
    <property type="component" value="Unassembled WGS sequence"/>
</dbReference>
<protein>
    <recommendedName>
        <fullName evidence="4">DUF3750 domain-containing protein</fullName>
    </recommendedName>
</protein>
<organism evidence="2 3">
    <name type="scientific">Rhodoplanes elegans</name>
    <dbReference type="NCBI Taxonomy" id="29408"/>
    <lineage>
        <taxon>Bacteria</taxon>
        <taxon>Pseudomonadati</taxon>
        <taxon>Pseudomonadota</taxon>
        <taxon>Alphaproteobacteria</taxon>
        <taxon>Hyphomicrobiales</taxon>
        <taxon>Nitrobacteraceae</taxon>
        <taxon>Rhodoplanes</taxon>
    </lineage>
</organism>
<evidence type="ECO:0000256" key="1">
    <source>
        <dbReference type="SAM" id="MobiDB-lite"/>
    </source>
</evidence>
<name>A0A327KIP9_9BRAD</name>
<dbReference type="Pfam" id="PF12570">
    <property type="entry name" value="DUF3750"/>
    <property type="match status" value="1"/>
</dbReference>
<sequence>MTEPSALSSPAPSSSEASSQRPRSRRRRIMILAILAVFLLPLAVRAALHAAGAAPKSWRDADWSSIGSLPPAAAHPDARVLVLSGQTGGWKGVVAVHSWIVVKEQGAKSWSRFDVVGWGNPVRLNGWAPDGRWYGNPPIVIADVSGDAAQALIPRIREAVRTYQWANAGDYRVWPGPNSNTFVASVLRAVPELGVALPANAIGRDFRPGPYVGTSDSGTGLEASAFGVIGVKAGWVEGVELNLLGLVAGLDLRRPALKLPGWDRIGLDPLPDAVAAGR</sequence>
<accession>A0A327KIP9</accession>
<evidence type="ECO:0000313" key="3">
    <source>
        <dbReference type="Proteomes" id="UP000248863"/>
    </source>
</evidence>
<feature type="compositionally biased region" description="Low complexity" evidence="1">
    <location>
        <begin position="1"/>
        <end position="21"/>
    </location>
</feature>
<feature type="region of interest" description="Disordered" evidence="1">
    <location>
        <begin position="1"/>
        <end position="22"/>
    </location>
</feature>